<dbReference type="Gene3D" id="1.25.40.420">
    <property type="match status" value="1"/>
</dbReference>
<dbReference type="EMBL" id="BPLR01000070">
    <property type="protein sequence ID" value="GIY91912.1"/>
    <property type="molecule type" value="Genomic_DNA"/>
</dbReference>
<evidence type="ECO:0000313" key="4">
    <source>
        <dbReference type="Proteomes" id="UP001054945"/>
    </source>
</evidence>
<dbReference type="PROSITE" id="PS50097">
    <property type="entry name" value="BTB"/>
    <property type="match status" value="1"/>
</dbReference>
<evidence type="ECO:0000313" key="3">
    <source>
        <dbReference type="EMBL" id="GIY91912.1"/>
    </source>
</evidence>
<dbReference type="InterPro" id="IPR002083">
    <property type="entry name" value="MATH/TRAF_dom"/>
</dbReference>
<dbReference type="AlphaFoldDB" id="A0AAV4X9T4"/>
<dbReference type="Pfam" id="PF00651">
    <property type="entry name" value="BTB"/>
    <property type="match status" value="1"/>
</dbReference>
<name>A0AAV4X9T4_CAEEX</name>
<accession>A0AAV4X9T4</accession>
<evidence type="ECO:0000259" key="1">
    <source>
        <dbReference type="PROSITE" id="PS50097"/>
    </source>
</evidence>
<dbReference type="Proteomes" id="UP001054945">
    <property type="component" value="Unassembled WGS sequence"/>
</dbReference>
<dbReference type="InterPro" id="IPR000210">
    <property type="entry name" value="BTB/POZ_dom"/>
</dbReference>
<dbReference type="CDD" id="cd18186">
    <property type="entry name" value="BTB_POZ_ZBTB_KLHL-like"/>
    <property type="match status" value="1"/>
</dbReference>
<dbReference type="SUPFAM" id="SSF54695">
    <property type="entry name" value="POZ domain"/>
    <property type="match status" value="1"/>
</dbReference>
<dbReference type="Pfam" id="PF07707">
    <property type="entry name" value="BACK"/>
    <property type="match status" value="1"/>
</dbReference>
<dbReference type="SUPFAM" id="SSF49599">
    <property type="entry name" value="TRAF domain-like"/>
    <property type="match status" value="1"/>
</dbReference>
<dbReference type="GO" id="GO:0030163">
    <property type="term" value="P:protein catabolic process"/>
    <property type="evidence" value="ECO:0007669"/>
    <property type="project" value="UniProtKB-ARBA"/>
</dbReference>
<dbReference type="Gene3D" id="3.30.710.10">
    <property type="entry name" value="Potassium Channel Kv1.1, Chain A"/>
    <property type="match status" value="1"/>
</dbReference>
<dbReference type="SMART" id="SM00225">
    <property type="entry name" value="BTB"/>
    <property type="match status" value="1"/>
</dbReference>
<dbReference type="PROSITE" id="PS50144">
    <property type="entry name" value="MATH"/>
    <property type="match status" value="1"/>
</dbReference>
<organism evidence="3 4">
    <name type="scientific">Caerostris extrusa</name>
    <name type="common">Bark spider</name>
    <name type="synonym">Caerostris bankana</name>
    <dbReference type="NCBI Taxonomy" id="172846"/>
    <lineage>
        <taxon>Eukaryota</taxon>
        <taxon>Metazoa</taxon>
        <taxon>Ecdysozoa</taxon>
        <taxon>Arthropoda</taxon>
        <taxon>Chelicerata</taxon>
        <taxon>Arachnida</taxon>
        <taxon>Araneae</taxon>
        <taxon>Araneomorphae</taxon>
        <taxon>Entelegynae</taxon>
        <taxon>Araneoidea</taxon>
        <taxon>Araneidae</taxon>
        <taxon>Caerostris</taxon>
    </lineage>
</organism>
<reference evidence="3 4" key="1">
    <citation type="submission" date="2021-06" db="EMBL/GenBank/DDBJ databases">
        <title>Caerostris extrusa draft genome.</title>
        <authorList>
            <person name="Kono N."/>
            <person name="Arakawa K."/>
        </authorList>
    </citation>
    <scope>NUCLEOTIDE SEQUENCE [LARGE SCALE GENOMIC DNA]</scope>
</reference>
<dbReference type="InterPro" id="IPR011333">
    <property type="entry name" value="SKP1/BTB/POZ_sf"/>
</dbReference>
<feature type="domain" description="MATH" evidence="2">
    <location>
        <begin position="48"/>
        <end position="176"/>
    </location>
</feature>
<dbReference type="InterPro" id="IPR008974">
    <property type="entry name" value="TRAF-like"/>
</dbReference>
<evidence type="ECO:0000259" key="2">
    <source>
        <dbReference type="PROSITE" id="PS50144"/>
    </source>
</evidence>
<sequence>MFYEERENPFLSAVKNNAEPCTFDAEVRKRPLIANRSMADRDNDDRKCCTIIWIIENFRYCWQEFDGFMESPIFDFESLENTKWHLRLYPRGSEAENYIDLCLRRDIGGPERITLDFELVISSMNGSEYRRIYLKGQKFYVTSYKKVLERIDRCKVFDAKKNMFLKNESLLVQCRMWRADGKELKGEQFIARTVVEIERRSFIWDIKYLTSNQIFEQTPLHITLPSKTAVLNLSPLLKEGSESVEEEFAVQITADDESIKYFTFHRDLLDSLGNKLDCGEDEFWLDHLKEGAIFKLPYTIKKLIEERAKYLPKDVLSLRCDIVISTGDTTDIIESYITGIDDNICEQNFEKYESGVSPDLKADLKFMHREGTLSDTQIRTSTETFPAHTQILGARSPVFRAMFSTDMKERTKECVDINDLDGETVRRMLLYMYTDAFEEDLQCQSACQLYAAADKYAVLSLKSKCSSFLQRIFSVTSACDILSLADMYQDEELKISVRKYILQNHRDICSSEEWKLLMKSHAELALEMMCLVYRNEMEIF</sequence>
<keyword evidence="4" id="KW-1185">Reference proteome</keyword>
<gene>
    <name evidence="3" type="primary">Tdpoz5_39</name>
    <name evidence="3" type="ORF">CEXT_740171</name>
</gene>
<comment type="caution">
    <text evidence="3">The sequence shown here is derived from an EMBL/GenBank/DDBJ whole genome shotgun (WGS) entry which is preliminary data.</text>
</comment>
<dbReference type="PANTHER" id="PTHR24413">
    <property type="entry name" value="SPECKLE-TYPE POZ PROTEIN"/>
    <property type="match status" value="1"/>
</dbReference>
<feature type="domain" description="BTB" evidence="1">
    <location>
        <begin position="374"/>
        <end position="441"/>
    </location>
</feature>
<proteinExistence type="predicted"/>
<dbReference type="InterPro" id="IPR011705">
    <property type="entry name" value="BACK"/>
</dbReference>
<protein>
    <submittedName>
        <fullName evidence="3">TD and POZ domain-containing protein 5</fullName>
    </submittedName>
</protein>
<dbReference type="Gene3D" id="2.60.210.10">
    <property type="entry name" value="Apoptosis, Tumor Necrosis Factor Receptor Associated Protein 2, Chain A"/>
    <property type="match status" value="1"/>
</dbReference>